<keyword evidence="3" id="KW-1185">Reference proteome</keyword>
<dbReference type="Proteomes" id="UP000323671">
    <property type="component" value="Chromosome"/>
</dbReference>
<reference evidence="2 3" key="1">
    <citation type="submission" date="2017-07" db="EMBL/GenBank/DDBJ databases">
        <title>Complete genome sequence of Oryzomicrobium terrae TPP412.</title>
        <authorList>
            <person name="Chiu L.-W."/>
            <person name="Lo K.-J."/>
            <person name="Tsai Y.-M."/>
            <person name="Lin S.-S."/>
            <person name="Kuo C.-H."/>
            <person name="Liu C.-T."/>
        </authorList>
    </citation>
    <scope>NUCLEOTIDE SEQUENCE [LARGE SCALE GENOMIC DNA]</scope>
    <source>
        <strain evidence="2 3">TPP412</strain>
    </source>
</reference>
<gene>
    <name evidence="2" type="ORF">OTERR_13130</name>
</gene>
<dbReference type="AlphaFoldDB" id="A0A5C1E855"/>
<dbReference type="KEGG" id="otr:OTERR_13130"/>
<proteinExistence type="predicted"/>
<feature type="region of interest" description="Disordered" evidence="1">
    <location>
        <begin position="489"/>
        <end position="515"/>
    </location>
</feature>
<feature type="region of interest" description="Disordered" evidence="1">
    <location>
        <begin position="737"/>
        <end position="767"/>
    </location>
</feature>
<name>A0A5C1E855_9RHOO</name>
<evidence type="ECO:0000313" key="2">
    <source>
        <dbReference type="EMBL" id="QEL64789.1"/>
    </source>
</evidence>
<accession>A0A5C1E855</accession>
<evidence type="ECO:0000313" key="3">
    <source>
        <dbReference type="Proteomes" id="UP000323671"/>
    </source>
</evidence>
<sequence>MANYFDRFEADREQKTPGKAATQTQNYFDRFDEGVADPGGLVASAKQSIGSVIKGAGQAAADFVPGVSQDNALKQYGQSVIDANPTAVTSLGDIADKPGTAVKEAVGNAAGSMGGMLGARVLGQAITAAAPLTGPFAPATAIVGQGVSWLGPAAVAALPSFGGIREQQIKDDPSRENDLGAKARAAVGAAAVGAVESKFGPQEWAMSALTKEGRKKVTEKFAAKTLAGSVGKGLAKGAAVEGAEELAQNPIEQVAAYQDPTTAEKVKDTAFGGAMGAIGGGVMGGGFGAASRLAQPSEKQATPQQAQPLLGYKPDPLVAFPDGTVGRQADVDAYINGLPESQRTAARAKLYGQGAQPVDVPGNQVGAGEARQANYEARVRAAELAQQEAGETAVPQTTPPDGAAILSAKAAEQERARLAEQEANRSVSTPDDEIYQSVGIDNRSASQRLGLDPAAGPMSSAAALAVDSGAADHVAQQSAIAQAAEVAQGQGKESPGEKIGSSTGEITQGEEATTDPEAELVTRMEDVRSQARVSGWNQTLVFERNRIQSELAKLRSARVQAEAAKAQEPFGQSGSGIDLSGRTDAQLQYLTTNGQAGYREAAAAELARRQGKSPAGDQAPASNEGTAVAGAPDEAPPASVKEGIQRVRAKKAANAQVTAPAAPLPALPAATADSAEVAGLRAKLREVEGKVLAAAPAAMGQGGGDIEAALKSRKVPVTLKAQHKKLRDQLHAAIQAQGDAAPSTDAQVAPATAPKEPAIEGKDLGDGWAEFHKDTGTVGIPRAEMPQIRAEHRGAMTNFMNARGVQHQEETVPAASLKPTQAEFSRDKVARAKAHEGGDRSILISSDGHVLDGHHQWLAAREAGADVKAIRLDAPIRDLVKLAHEFPSSTTSTASEAAVPAKADATQAQPSELESLFERLGAKGRMRKVAEKEAADHPRAEQIKTVTTDFHDILIALMDAGKLEVNGHNSLTEDNKACL</sequence>
<organism evidence="2 3">
    <name type="scientific">Oryzomicrobium terrae</name>
    <dbReference type="NCBI Taxonomy" id="1735038"/>
    <lineage>
        <taxon>Bacteria</taxon>
        <taxon>Pseudomonadati</taxon>
        <taxon>Pseudomonadota</taxon>
        <taxon>Betaproteobacteria</taxon>
        <taxon>Rhodocyclales</taxon>
        <taxon>Rhodocyclaceae</taxon>
        <taxon>Oryzomicrobium</taxon>
    </lineage>
</organism>
<feature type="compositionally biased region" description="Basic and acidic residues" evidence="1">
    <location>
        <begin position="757"/>
        <end position="767"/>
    </location>
</feature>
<feature type="region of interest" description="Disordered" evidence="1">
    <location>
        <begin position="603"/>
        <end position="638"/>
    </location>
</feature>
<evidence type="ECO:0008006" key="4">
    <source>
        <dbReference type="Google" id="ProtNLM"/>
    </source>
</evidence>
<protein>
    <recommendedName>
        <fullName evidence="4">Large polyvalent protein-associated domain-containing protein</fullName>
    </recommendedName>
</protein>
<feature type="region of interest" description="Disordered" evidence="1">
    <location>
        <begin position="1"/>
        <end position="26"/>
    </location>
</feature>
<evidence type="ECO:0000256" key="1">
    <source>
        <dbReference type="SAM" id="MobiDB-lite"/>
    </source>
</evidence>
<dbReference type="EMBL" id="CP022579">
    <property type="protein sequence ID" value="QEL64789.1"/>
    <property type="molecule type" value="Genomic_DNA"/>
</dbReference>
<feature type="compositionally biased region" description="Basic and acidic residues" evidence="1">
    <location>
        <begin position="1"/>
        <end position="16"/>
    </location>
</feature>